<accession>A0ABD5Y6N9</accession>
<name>A0ABD5Y6N9_9EURY</name>
<gene>
    <name evidence="2" type="ORF">ACFQMA_24710</name>
    <name evidence="3" type="ORF">ACFQMA_25255</name>
</gene>
<evidence type="ECO:0000313" key="3">
    <source>
        <dbReference type="EMBL" id="MFC7143110.1"/>
    </source>
</evidence>
<evidence type="ECO:0000313" key="4">
    <source>
        <dbReference type="Proteomes" id="UP001596432"/>
    </source>
</evidence>
<reference evidence="2" key="1">
    <citation type="journal article" date="2014" name="Int. J. Syst. Evol. Microbiol.">
        <title>Complete genome sequence of Corynebacterium casei LMG S-19264T (=DSM 44701T), isolated from a smear-ripened cheese.</title>
        <authorList>
            <consortium name="US DOE Joint Genome Institute (JGI-PGF)"/>
            <person name="Walter F."/>
            <person name="Albersmeier A."/>
            <person name="Kalinowski J."/>
            <person name="Ruckert C."/>
        </authorList>
    </citation>
    <scope>NUCLEOTIDE SEQUENCE [LARGE SCALE GENOMIC DNA]</scope>
    <source>
        <strain evidence="2">NBRC 111756</strain>
    </source>
</reference>
<dbReference type="RefSeq" id="WP_382261911.1">
    <property type="nucleotide sequence ID" value="NZ_JBHTAS010000003.1"/>
</dbReference>
<comment type="caution">
    <text evidence="2">The sequence shown here is derived from an EMBL/GenBank/DDBJ whole genome shotgun (WGS) entry which is preliminary data.</text>
</comment>
<feature type="compositionally biased region" description="Acidic residues" evidence="1">
    <location>
        <begin position="139"/>
        <end position="148"/>
    </location>
</feature>
<dbReference type="Proteomes" id="UP001596432">
    <property type="component" value="Unassembled WGS sequence"/>
</dbReference>
<feature type="region of interest" description="Disordered" evidence="1">
    <location>
        <begin position="90"/>
        <end position="148"/>
    </location>
</feature>
<evidence type="ECO:0000313" key="2">
    <source>
        <dbReference type="EMBL" id="MFC7143009.1"/>
    </source>
</evidence>
<evidence type="ECO:0008006" key="5">
    <source>
        <dbReference type="Google" id="ProtNLM"/>
    </source>
</evidence>
<dbReference type="AlphaFoldDB" id="A0ABD5Y6N9"/>
<reference evidence="2" key="3">
    <citation type="submission" date="2024-09" db="EMBL/GenBank/DDBJ databases">
        <authorList>
            <person name="Sun Q."/>
        </authorList>
    </citation>
    <scope>NUCLEOTIDE SEQUENCE</scope>
    <source>
        <strain evidence="2">NBRC 111756</strain>
    </source>
</reference>
<evidence type="ECO:0000256" key="1">
    <source>
        <dbReference type="SAM" id="MobiDB-lite"/>
    </source>
</evidence>
<feature type="region of interest" description="Disordered" evidence="1">
    <location>
        <begin position="1"/>
        <end position="25"/>
    </location>
</feature>
<keyword evidence="4" id="KW-1185">Reference proteome</keyword>
<feature type="compositionally biased region" description="Acidic residues" evidence="1">
    <location>
        <begin position="1"/>
        <end position="10"/>
    </location>
</feature>
<reference evidence="4" key="2">
    <citation type="journal article" date="2019" name="Int. J. Syst. Evol. Microbiol.">
        <title>The Global Catalogue of Microorganisms (GCM) 10K type strain sequencing project: providing services to taxonomists for standard genome sequencing and annotation.</title>
        <authorList>
            <consortium name="The Broad Institute Genomics Platform"/>
            <consortium name="The Broad Institute Genome Sequencing Center for Infectious Disease"/>
            <person name="Wu L."/>
            <person name="Ma J."/>
        </authorList>
    </citation>
    <scope>NUCLEOTIDE SEQUENCE [LARGE SCALE GENOMIC DNA]</scope>
    <source>
        <strain evidence="4">XZYJT29</strain>
    </source>
</reference>
<organism evidence="2 4">
    <name type="scientific">Halosimplex aquaticum</name>
    <dbReference type="NCBI Taxonomy" id="3026162"/>
    <lineage>
        <taxon>Archaea</taxon>
        <taxon>Methanobacteriati</taxon>
        <taxon>Methanobacteriota</taxon>
        <taxon>Stenosarchaea group</taxon>
        <taxon>Halobacteria</taxon>
        <taxon>Halobacteriales</taxon>
        <taxon>Haloarculaceae</taxon>
        <taxon>Halosimplex</taxon>
    </lineage>
</organism>
<dbReference type="EMBL" id="JBHTAS010000003">
    <property type="protein sequence ID" value="MFC7143110.1"/>
    <property type="molecule type" value="Genomic_DNA"/>
</dbReference>
<proteinExistence type="predicted"/>
<dbReference type="InterPro" id="IPR043899">
    <property type="entry name" value="DUF5789"/>
</dbReference>
<dbReference type="EMBL" id="JBHTAS010000003">
    <property type="protein sequence ID" value="MFC7143009.1"/>
    <property type="molecule type" value="Genomic_DNA"/>
</dbReference>
<protein>
    <recommendedName>
        <fullName evidence="5">DUF2795 domain-containing protein</fullName>
    </recommendedName>
</protein>
<sequence>MPDDGDSYDPDPERVQQSAVDRRRERTQIVEGELGRVGDMLGEAKYPTTSEELAVEYGDQQIDLGNETESLGSVFDRLVDERFESAEEAREAIYHELTGEAAGPEEYNEGRPLDPIDDDERDGGTRRTEPEGGTQDPDHDLDDDPRPE</sequence>
<dbReference type="Pfam" id="PF19102">
    <property type="entry name" value="DUF5789"/>
    <property type="match status" value="1"/>
</dbReference>